<evidence type="ECO:0000313" key="10">
    <source>
        <dbReference type="Proteomes" id="UP000824890"/>
    </source>
</evidence>
<feature type="compositionally biased region" description="Polar residues" evidence="8">
    <location>
        <begin position="276"/>
        <end position="292"/>
    </location>
</feature>
<keyword evidence="4" id="KW-0227">DNA damage</keyword>
<dbReference type="InterPro" id="IPR047854">
    <property type="entry name" value="RFC_lid"/>
</dbReference>
<dbReference type="CDD" id="cd18140">
    <property type="entry name" value="HLD_clamp_RFC"/>
    <property type="match status" value="1"/>
</dbReference>
<evidence type="ECO:0000256" key="8">
    <source>
        <dbReference type="SAM" id="MobiDB-lite"/>
    </source>
</evidence>
<keyword evidence="7" id="KW-0131">Cell cycle</keyword>
<evidence type="ECO:0000256" key="7">
    <source>
        <dbReference type="ARBA" id="ARBA00023306"/>
    </source>
</evidence>
<feature type="region of interest" description="Disordered" evidence="8">
    <location>
        <begin position="961"/>
        <end position="981"/>
    </location>
</feature>
<dbReference type="PANTHER" id="PTHR12172">
    <property type="entry name" value="CELL CYCLE CHECKPOINT PROTEIN RAD17"/>
    <property type="match status" value="1"/>
</dbReference>
<accession>A0ABQ8CUR7</accession>
<evidence type="ECO:0000313" key="9">
    <source>
        <dbReference type="EMBL" id="KAH0920333.1"/>
    </source>
</evidence>
<evidence type="ECO:0008006" key="11">
    <source>
        <dbReference type="Google" id="ProtNLM"/>
    </source>
</evidence>
<organism evidence="9 10">
    <name type="scientific">Brassica napus</name>
    <name type="common">Rape</name>
    <dbReference type="NCBI Taxonomy" id="3708"/>
    <lineage>
        <taxon>Eukaryota</taxon>
        <taxon>Viridiplantae</taxon>
        <taxon>Streptophyta</taxon>
        <taxon>Embryophyta</taxon>
        <taxon>Tracheophyta</taxon>
        <taxon>Spermatophyta</taxon>
        <taxon>Magnoliopsida</taxon>
        <taxon>eudicotyledons</taxon>
        <taxon>Gunneridae</taxon>
        <taxon>Pentapetalae</taxon>
        <taxon>rosids</taxon>
        <taxon>malvids</taxon>
        <taxon>Brassicales</taxon>
        <taxon>Brassicaceae</taxon>
        <taxon>Brassiceae</taxon>
        <taxon>Brassica</taxon>
    </lineage>
</organism>
<dbReference type="EMBL" id="JAGKQM010000007">
    <property type="protein sequence ID" value="KAH0920333.1"/>
    <property type="molecule type" value="Genomic_DNA"/>
</dbReference>
<evidence type="ECO:0000256" key="2">
    <source>
        <dbReference type="ARBA" id="ARBA00006168"/>
    </source>
</evidence>
<dbReference type="PANTHER" id="PTHR12172:SF1">
    <property type="entry name" value="P-LOOP CONTAINING NUCLEOSIDE TRIPHOSPHATE HYDROLASES SUPERFAMILY PROTEIN"/>
    <property type="match status" value="1"/>
</dbReference>
<feature type="compositionally biased region" description="Basic and acidic residues" evidence="8">
    <location>
        <begin position="35"/>
        <end position="55"/>
    </location>
</feature>
<proteinExistence type="inferred from homology"/>
<reference evidence="9 10" key="1">
    <citation type="submission" date="2021-05" db="EMBL/GenBank/DDBJ databases">
        <title>Genome Assembly of Synthetic Allotetraploid Brassica napus Reveals Homoeologous Exchanges between Subgenomes.</title>
        <authorList>
            <person name="Davis J.T."/>
        </authorList>
    </citation>
    <scope>NUCLEOTIDE SEQUENCE [LARGE SCALE GENOMIC DNA]</scope>
    <source>
        <strain evidence="10">cv. Da-Ae</strain>
        <tissue evidence="9">Seedling</tissue>
    </source>
</reference>
<keyword evidence="6" id="KW-0539">Nucleus</keyword>
<sequence>MDESGERGAIASTAIQQTPRRSVRRKLVQSTLLPRKPDDAIEANGDRTCDAANKEDGEEGGDGDFGSSQGKKTRKQRTPKNNGAPKKEDSRMSAGKQLHPFFSSRKGGKKNQEAAAENGSSRDQGKDQIGPIHVFERFQDCYWTIDWKNWTFVEHASTTWSSHQQIKFESLKLGLKEFDLIELPTLSHPVVCIIDDEDPEKCATQSEAVNLSNNGEDTADVSHELQSGLTRSSLWVDKYQPRSASEVCGNTEAVKLMNEWLCQWRERGFQASQDFLRSDPENSQDADYNCSESDSDTENTDCLKNVLLIIGPVGSGKSAAVYACTKEQGFKIIESNASECRSGTVVKQKFGEALESNSLSRYIELQPCMYMLECVYNHTVCYGRSLEPLFNSCTDGNGVEDVIEVTPVANLKPLILFEDIDISFAEDRGLVSAIQEIAKKAKGPVVLTANDKNHGLPDNLERIEICFSLPSTEELFRQLSSVCAAEEVKVNPDSLQRLTISSGGDIRKAIMQLQFWIQSKPKRVRKAKNTGEPDRFDHQAGHVLLPKIIAQDYPSQLSQFVESEIAKSLSMAEESYDTVEVFVEEVENEKMLDRLWRQGIEKNTIEAKKAAMLRLNTCFEDCDELEDVPSELTDTSYQTLSLSRPNRRRKLNVVMSSDSEDEPLSDINEVSQSVDVSCVPESSYVPETLMDGEAELSPRAVSCGHFDGRVKASMSEDDDVQNSPSMEIHIKSFDCLMNTCEIIAQSSDGTMMEDCFKDYVESSQKMQQAADECSRIDFGMTIKAAQKPKLDTVQESWRKLCSRRADMKPYLDSEPVEAPQLLDITHQITNLISEADLTHSRCLNFVEMEPMMNASGDLDTSGIANVLEQMTSTVAQQGFSFFINQIATTGSVPTSSATMQDYTLSSGGCLDMKPETHINVSNCERMVQLSGILESVVPLRSLKGRAFHEYASFIGQISRADPSNVSGAKETTRRRRSRESRHYLSMDLSSEDIAFLGQHSTYRRNE</sequence>
<evidence type="ECO:0000256" key="3">
    <source>
        <dbReference type="ARBA" id="ARBA00022741"/>
    </source>
</evidence>
<dbReference type="InterPro" id="IPR027417">
    <property type="entry name" value="P-loop_NTPase"/>
</dbReference>
<evidence type="ECO:0000256" key="6">
    <source>
        <dbReference type="ARBA" id="ARBA00023242"/>
    </source>
</evidence>
<dbReference type="Gene3D" id="1.10.8.60">
    <property type="match status" value="1"/>
</dbReference>
<dbReference type="SUPFAM" id="SSF52540">
    <property type="entry name" value="P-loop containing nucleoside triphosphate hydrolases"/>
    <property type="match status" value="1"/>
</dbReference>
<keyword evidence="5" id="KW-0067">ATP-binding</keyword>
<gene>
    <name evidence="9" type="ORF">HID58_027993</name>
</gene>
<dbReference type="Gene3D" id="3.40.50.300">
    <property type="entry name" value="P-loop containing nucleotide triphosphate hydrolases"/>
    <property type="match status" value="1"/>
</dbReference>
<protein>
    <recommendedName>
        <fullName evidence="11">AAA+ ATPase domain-containing protein</fullName>
    </recommendedName>
</protein>
<dbReference type="InterPro" id="IPR004582">
    <property type="entry name" value="Checkpoint_prot_Rad17_Rad24"/>
</dbReference>
<comment type="similarity">
    <text evidence="2">Belongs to the rad17/RAD24 family.</text>
</comment>
<name>A0ABQ8CUR7_BRANA</name>
<comment type="subcellular location">
    <subcellularLocation>
        <location evidence="1">Nucleus</location>
    </subcellularLocation>
</comment>
<dbReference type="Proteomes" id="UP000824890">
    <property type="component" value="Unassembled WGS sequence"/>
</dbReference>
<feature type="region of interest" description="Disordered" evidence="8">
    <location>
        <begin position="1"/>
        <end position="128"/>
    </location>
</feature>
<comment type="caution">
    <text evidence="9">The sequence shown here is derived from an EMBL/GenBank/DDBJ whole genome shotgun (WGS) entry which is preliminary data.</text>
</comment>
<keyword evidence="10" id="KW-1185">Reference proteome</keyword>
<evidence type="ECO:0000256" key="5">
    <source>
        <dbReference type="ARBA" id="ARBA00022840"/>
    </source>
</evidence>
<feature type="region of interest" description="Disordered" evidence="8">
    <location>
        <begin position="276"/>
        <end position="297"/>
    </location>
</feature>
<keyword evidence="3" id="KW-0547">Nucleotide-binding</keyword>
<evidence type="ECO:0000256" key="1">
    <source>
        <dbReference type="ARBA" id="ARBA00004123"/>
    </source>
</evidence>
<evidence type="ECO:0000256" key="4">
    <source>
        <dbReference type="ARBA" id="ARBA00022763"/>
    </source>
</evidence>